<gene>
    <name evidence="1" type="ORF">METZ01_LOCUS285827</name>
</gene>
<feature type="non-terminal residue" evidence="1">
    <location>
        <position position="1"/>
    </location>
</feature>
<evidence type="ECO:0000313" key="1">
    <source>
        <dbReference type="EMBL" id="SVC32973.1"/>
    </source>
</evidence>
<protein>
    <submittedName>
        <fullName evidence="1">Uncharacterized protein</fullName>
    </submittedName>
</protein>
<name>A0A382LAB3_9ZZZZ</name>
<dbReference type="EMBL" id="UINC01085432">
    <property type="protein sequence ID" value="SVC32973.1"/>
    <property type="molecule type" value="Genomic_DNA"/>
</dbReference>
<organism evidence="1">
    <name type="scientific">marine metagenome</name>
    <dbReference type="NCBI Taxonomy" id="408172"/>
    <lineage>
        <taxon>unclassified sequences</taxon>
        <taxon>metagenomes</taxon>
        <taxon>ecological metagenomes</taxon>
    </lineage>
</organism>
<accession>A0A382LAB3</accession>
<dbReference type="AlphaFoldDB" id="A0A382LAB3"/>
<reference evidence="1" key="1">
    <citation type="submission" date="2018-05" db="EMBL/GenBank/DDBJ databases">
        <authorList>
            <person name="Lanie J.A."/>
            <person name="Ng W.-L."/>
            <person name="Kazmierczak K.M."/>
            <person name="Andrzejewski T.M."/>
            <person name="Davidsen T.M."/>
            <person name="Wayne K.J."/>
            <person name="Tettelin H."/>
            <person name="Glass J.I."/>
            <person name="Rusch D."/>
            <person name="Podicherti R."/>
            <person name="Tsui H.-C.T."/>
            <person name="Winkler M.E."/>
        </authorList>
    </citation>
    <scope>NUCLEOTIDE SEQUENCE</scope>
</reference>
<sequence>VRLHTETAARRLPIPNPTAMFQIDSTFFVALGQAPGAKRLGIGNPTRQTPV</sequence>
<proteinExistence type="predicted"/>